<dbReference type="PANTHER" id="PTHR12455:SF0">
    <property type="entry name" value="NUCLEOLAR COMPLEX PROTEIN 4 HOMOLOG"/>
    <property type="match status" value="1"/>
</dbReference>
<name>A0AAV1CWZ2_OLDCO</name>
<dbReference type="AlphaFoldDB" id="A0AAV1CWZ2"/>
<dbReference type="InterPro" id="IPR005612">
    <property type="entry name" value="CCAAT-binding_factor"/>
</dbReference>
<evidence type="ECO:0000256" key="1">
    <source>
        <dbReference type="ARBA" id="ARBA00007797"/>
    </source>
</evidence>
<gene>
    <name evidence="3" type="ORF">OLC1_LOCUS9895</name>
</gene>
<feature type="domain" description="CCAAT-binding factor" evidence="2">
    <location>
        <begin position="148"/>
        <end position="250"/>
    </location>
</feature>
<keyword evidence="4" id="KW-1185">Reference proteome</keyword>
<dbReference type="InterPro" id="IPR027193">
    <property type="entry name" value="Noc4"/>
</dbReference>
<reference evidence="3" key="1">
    <citation type="submission" date="2023-03" db="EMBL/GenBank/DDBJ databases">
        <authorList>
            <person name="Julca I."/>
        </authorList>
    </citation>
    <scope>NUCLEOTIDE SEQUENCE</scope>
</reference>
<dbReference type="GO" id="GO:0030692">
    <property type="term" value="C:Noc4p-Nop14p complex"/>
    <property type="evidence" value="ECO:0007669"/>
    <property type="project" value="TreeGrafter"/>
</dbReference>
<dbReference type="GO" id="GO:0032040">
    <property type="term" value="C:small-subunit processome"/>
    <property type="evidence" value="ECO:0007669"/>
    <property type="project" value="TreeGrafter"/>
</dbReference>
<protein>
    <submittedName>
        <fullName evidence="3">OLC1v1036871C1</fullName>
    </submittedName>
</protein>
<dbReference type="Pfam" id="PF03914">
    <property type="entry name" value="CBF"/>
    <property type="match status" value="1"/>
</dbReference>
<evidence type="ECO:0000313" key="4">
    <source>
        <dbReference type="Proteomes" id="UP001161247"/>
    </source>
</evidence>
<sequence>MELSIRKICHLLSNIQQLNGSNETSDYEMWSSAGIGALARRPNNKNHDEISKSEEKTQIFGMHDEKDVTATDVKKRMKLKFSKAWLSFLTLTLPVDVYKQVLASLHVAVIPYLSNPVMLSDFLTRSYDNEGVISVMAPSSLYPNDTTRLALSVPPSGALIIIALVHNLLRRHASINFLVHQEEIDESAKESSEAKESGVDGTENSCAGKKQGVDLFIVEEGDPRKSNVMRSSLWEIDTLGNHYCPPISRFVLSLENDLTVRAKTTEVAVKDFSSGSYATIFGEEMRRRVKQVPLAFYKSSPRVLFSELDFPGWRFVSNDGEPVSINSDLATSTEPIHSSLKRQRVE</sequence>
<evidence type="ECO:0000313" key="3">
    <source>
        <dbReference type="EMBL" id="CAI9099967.1"/>
    </source>
</evidence>
<accession>A0AAV1CWZ2</accession>
<dbReference type="GO" id="GO:0042254">
    <property type="term" value="P:ribosome biogenesis"/>
    <property type="evidence" value="ECO:0007669"/>
    <property type="project" value="InterPro"/>
</dbReference>
<evidence type="ECO:0000259" key="2">
    <source>
        <dbReference type="Pfam" id="PF03914"/>
    </source>
</evidence>
<organism evidence="3 4">
    <name type="scientific">Oldenlandia corymbosa var. corymbosa</name>
    <dbReference type="NCBI Taxonomy" id="529605"/>
    <lineage>
        <taxon>Eukaryota</taxon>
        <taxon>Viridiplantae</taxon>
        <taxon>Streptophyta</taxon>
        <taxon>Embryophyta</taxon>
        <taxon>Tracheophyta</taxon>
        <taxon>Spermatophyta</taxon>
        <taxon>Magnoliopsida</taxon>
        <taxon>eudicotyledons</taxon>
        <taxon>Gunneridae</taxon>
        <taxon>Pentapetalae</taxon>
        <taxon>asterids</taxon>
        <taxon>lamiids</taxon>
        <taxon>Gentianales</taxon>
        <taxon>Rubiaceae</taxon>
        <taxon>Rubioideae</taxon>
        <taxon>Spermacoceae</taxon>
        <taxon>Hedyotis-Oldenlandia complex</taxon>
        <taxon>Oldenlandia</taxon>
    </lineage>
</organism>
<dbReference type="PANTHER" id="PTHR12455">
    <property type="entry name" value="NUCLEOLAR COMPLEX PROTEIN 4"/>
    <property type="match status" value="1"/>
</dbReference>
<proteinExistence type="inferred from homology"/>
<comment type="similarity">
    <text evidence="1">Belongs to the CBF/MAK21 family.</text>
</comment>
<dbReference type="Proteomes" id="UP001161247">
    <property type="component" value="Chromosome 3"/>
</dbReference>
<dbReference type="EMBL" id="OX459120">
    <property type="protein sequence ID" value="CAI9099967.1"/>
    <property type="molecule type" value="Genomic_DNA"/>
</dbReference>